<dbReference type="AlphaFoldDB" id="F8MJ85"/>
<evidence type="ECO:0000313" key="4">
    <source>
        <dbReference type="Proteomes" id="UP000008065"/>
    </source>
</evidence>
<dbReference type="HOGENOM" id="CLU_1886339_0_0_1"/>
<accession>F8MJ85</accession>
<dbReference type="KEGG" id="nte:NEUTE1DRAFT109379"/>
<gene>
    <name evidence="3" type="ORF">NEUTE1DRAFT_109379</name>
</gene>
<organism evidence="3 4">
    <name type="scientific">Neurospora tetrasperma (strain FGSC 2508 / ATCC MYA-4615 / P0657)</name>
    <dbReference type="NCBI Taxonomy" id="510951"/>
    <lineage>
        <taxon>Eukaryota</taxon>
        <taxon>Fungi</taxon>
        <taxon>Dikarya</taxon>
        <taxon>Ascomycota</taxon>
        <taxon>Pezizomycotina</taxon>
        <taxon>Sordariomycetes</taxon>
        <taxon>Sordariomycetidae</taxon>
        <taxon>Sordariales</taxon>
        <taxon>Sordariaceae</taxon>
        <taxon>Neurospora</taxon>
    </lineage>
</organism>
<dbReference type="GeneID" id="20822450"/>
<protein>
    <recommendedName>
        <fullName evidence="5">Secreted protein</fullName>
    </recommendedName>
</protein>
<feature type="signal peptide" evidence="2">
    <location>
        <begin position="1"/>
        <end position="33"/>
    </location>
</feature>
<sequence length="135" mass="14527">MYVGDPGVRWCCLLLLLLLLLLILGAVVKGGDADSTVVDSDNDADDAAAAAADDDGGDDYMPASPITSIDSDVPKLPALLDNQHHRTFPLEIDRGNHTFHQDQETTVPIGRMNLGASLRSGNIPGSWTWRTCKQK</sequence>
<evidence type="ECO:0008006" key="5">
    <source>
        <dbReference type="Google" id="ProtNLM"/>
    </source>
</evidence>
<evidence type="ECO:0000256" key="1">
    <source>
        <dbReference type="SAM" id="MobiDB-lite"/>
    </source>
</evidence>
<evidence type="ECO:0000256" key="2">
    <source>
        <dbReference type="SAM" id="SignalP"/>
    </source>
</evidence>
<keyword evidence="2" id="KW-0732">Signal</keyword>
<feature type="region of interest" description="Disordered" evidence="1">
    <location>
        <begin position="36"/>
        <end position="64"/>
    </location>
</feature>
<dbReference type="Proteomes" id="UP000008065">
    <property type="component" value="Unassembled WGS sequence"/>
</dbReference>
<keyword evidence="4" id="KW-1185">Reference proteome</keyword>
<proteinExistence type="predicted"/>
<dbReference type="EMBL" id="GL891303">
    <property type="protein sequence ID" value="EGO59929.1"/>
    <property type="molecule type" value="Genomic_DNA"/>
</dbReference>
<name>F8MJ85_NEUT8</name>
<dbReference type="VEuPathDB" id="FungiDB:NEUTE1DRAFT_109379"/>
<evidence type="ECO:0000313" key="3">
    <source>
        <dbReference type="EMBL" id="EGO59929.1"/>
    </source>
</evidence>
<reference evidence="4" key="1">
    <citation type="journal article" date="2011" name="Genetics">
        <title>Massive changes in genome architecture accompany the transition to self-fertility in the filamentous fungus Neurospora tetrasperma.</title>
        <authorList>
            <person name="Ellison C.E."/>
            <person name="Stajich J.E."/>
            <person name="Jacobson D.J."/>
            <person name="Natvig D.O."/>
            <person name="Lapidus A."/>
            <person name="Foster B."/>
            <person name="Aerts A."/>
            <person name="Riley R."/>
            <person name="Lindquist E.A."/>
            <person name="Grigoriev I.V."/>
            <person name="Taylor J.W."/>
        </authorList>
    </citation>
    <scope>NUCLEOTIDE SEQUENCE [LARGE SCALE GENOMIC DNA]</scope>
    <source>
        <strain evidence="4">FGSC 2508 / P0657</strain>
    </source>
</reference>
<feature type="compositionally biased region" description="Acidic residues" evidence="1">
    <location>
        <begin position="40"/>
        <end position="58"/>
    </location>
</feature>
<dbReference type="RefSeq" id="XP_009850117.1">
    <property type="nucleotide sequence ID" value="XM_009851815.1"/>
</dbReference>
<feature type="chain" id="PRO_5003375101" description="Secreted protein" evidence="2">
    <location>
        <begin position="34"/>
        <end position="135"/>
    </location>
</feature>